<dbReference type="PANTHER" id="PTHR44591">
    <property type="entry name" value="STRESS RESPONSE REGULATOR PROTEIN 1"/>
    <property type="match status" value="1"/>
</dbReference>
<evidence type="ECO:0000259" key="3">
    <source>
        <dbReference type="PROSITE" id="PS50110"/>
    </source>
</evidence>
<accession>A0A8E1C4L1</accession>
<dbReference type="InterPro" id="IPR001789">
    <property type="entry name" value="Sig_transdc_resp-reg_receiver"/>
</dbReference>
<dbReference type="Pfam" id="PF00072">
    <property type="entry name" value="Response_reg"/>
    <property type="match status" value="1"/>
</dbReference>
<dbReference type="EMBL" id="JANF02000004">
    <property type="protein sequence ID" value="KER38048.1"/>
    <property type="molecule type" value="Genomic_DNA"/>
</dbReference>
<dbReference type="SUPFAM" id="SSF52172">
    <property type="entry name" value="CheY-like"/>
    <property type="match status" value="1"/>
</dbReference>
<sequence length="143" mass="15795">MAGLTGRPRFPRPVIVLVVEDEALVSMNVCEFLIDQEFTVFAAQHVEEALDVLHQLDGRIDLLFTDVNMPGERDGLDLAREVSIRWPGTRVLITSGGLNGQELPVDLRQFGPILPKPYRLDALASKIIGAIFPPLEPIQLLAT</sequence>
<dbReference type="PROSITE" id="PS50110">
    <property type="entry name" value="RESPONSE_REGULATORY"/>
    <property type="match status" value="1"/>
</dbReference>
<comment type="caution">
    <text evidence="4">The sequence shown here is derived from an EMBL/GenBank/DDBJ whole genome shotgun (WGS) entry which is preliminary data.</text>
</comment>
<gene>
    <name evidence="4" type="ORF">AL00_01585</name>
</gene>
<dbReference type="Gene3D" id="3.40.50.2300">
    <property type="match status" value="1"/>
</dbReference>
<dbReference type="SMART" id="SM00448">
    <property type="entry name" value="REC"/>
    <property type="match status" value="1"/>
</dbReference>
<protein>
    <submittedName>
        <fullName evidence="4">Response regulator receiver protein</fullName>
    </submittedName>
</protein>
<evidence type="ECO:0000313" key="5">
    <source>
        <dbReference type="Proteomes" id="UP000028135"/>
    </source>
</evidence>
<organism evidence="4 5">
    <name type="scientific">Sphingobium indicum F2</name>
    <dbReference type="NCBI Taxonomy" id="1450518"/>
    <lineage>
        <taxon>Bacteria</taxon>
        <taxon>Pseudomonadati</taxon>
        <taxon>Pseudomonadota</taxon>
        <taxon>Alphaproteobacteria</taxon>
        <taxon>Sphingomonadales</taxon>
        <taxon>Sphingomonadaceae</taxon>
        <taxon>Sphingobium</taxon>
    </lineage>
</organism>
<evidence type="ECO:0000313" key="4">
    <source>
        <dbReference type="EMBL" id="KER38048.1"/>
    </source>
</evidence>
<feature type="domain" description="Response regulatory" evidence="3">
    <location>
        <begin position="15"/>
        <end position="131"/>
    </location>
</feature>
<keyword evidence="1 2" id="KW-0597">Phosphoprotein</keyword>
<proteinExistence type="predicted"/>
<dbReference type="InterPro" id="IPR011006">
    <property type="entry name" value="CheY-like_superfamily"/>
</dbReference>
<dbReference type="GO" id="GO:0000160">
    <property type="term" value="P:phosphorelay signal transduction system"/>
    <property type="evidence" value="ECO:0007669"/>
    <property type="project" value="InterPro"/>
</dbReference>
<dbReference type="InterPro" id="IPR050595">
    <property type="entry name" value="Bact_response_regulator"/>
</dbReference>
<feature type="modified residue" description="4-aspartylphosphate" evidence="2">
    <location>
        <position position="66"/>
    </location>
</feature>
<name>A0A8E1C4L1_9SPHN</name>
<evidence type="ECO:0000256" key="1">
    <source>
        <dbReference type="ARBA" id="ARBA00022553"/>
    </source>
</evidence>
<dbReference type="PANTHER" id="PTHR44591:SF3">
    <property type="entry name" value="RESPONSE REGULATORY DOMAIN-CONTAINING PROTEIN"/>
    <property type="match status" value="1"/>
</dbReference>
<dbReference type="AlphaFoldDB" id="A0A8E1C4L1"/>
<reference evidence="4 5" key="1">
    <citation type="submission" date="2014-05" db="EMBL/GenBank/DDBJ databases">
        <title>Genome Announcement of Sphingobium lucknowense F2.</title>
        <authorList>
            <person name="Lal R."/>
            <person name="Negi V."/>
            <person name="Lata P."/>
            <person name="Sangwan N."/>
            <person name="Gupta S.K."/>
            <person name="Rao D.L.N."/>
            <person name="Das S."/>
        </authorList>
    </citation>
    <scope>NUCLEOTIDE SEQUENCE [LARGE SCALE GENOMIC DNA]</scope>
    <source>
        <strain evidence="4 5">F2</strain>
    </source>
</reference>
<evidence type="ECO:0000256" key="2">
    <source>
        <dbReference type="PROSITE-ProRule" id="PRU00169"/>
    </source>
</evidence>
<dbReference type="Proteomes" id="UP000028135">
    <property type="component" value="Unassembled WGS sequence"/>
</dbReference>